<dbReference type="OrthoDB" id="9776634at2"/>
<organism evidence="10 11">
    <name type="scientific">Algoriphagus antarcticus</name>
    <dbReference type="NCBI Taxonomy" id="238540"/>
    <lineage>
        <taxon>Bacteria</taxon>
        <taxon>Pseudomonadati</taxon>
        <taxon>Bacteroidota</taxon>
        <taxon>Cytophagia</taxon>
        <taxon>Cytophagales</taxon>
        <taxon>Cyclobacteriaceae</taxon>
        <taxon>Algoriphagus</taxon>
    </lineage>
</organism>
<feature type="binding site" evidence="7">
    <location>
        <position position="84"/>
    </location>
    <ligand>
        <name>substrate</name>
    </ligand>
</feature>
<dbReference type="SUPFAM" id="SSF52540">
    <property type="entry name" value="P-loop containing nucleoside triphosphate hydrolases"/>
    <property type="match status" value="1"/>
</dbReference>
<dbReference type="Pfam" id="PF01712">
    <property type="entry name" value="dNK"/>
    <property type="match status" value="1"/>
</dbReference>
<evidence type="ECO:0000256" key="3">
    <source>
        <dbReference type="ARBA" id="ARBA00022741"/>
    </source>
</evidence>
<keyword evidence="4 10" id="KW-0418">Kinase</keyword>
<keyword evidence="11" id="KW-1185">Reference proteome</keyword>
<evidence type="ECO:0000313" key="11">
    <source>
        <dbReference type="Proteomes" id="UP000256405"/>
    </source>
</evidence>
<feature type="binding site" evidence="8">
    <location>
        <begin position="180"/>
        <end position="182"/>
    </location>
    <ligand>
        <name>ATP</name>
        <dbReference type="ChEBI" id="CHEBI:30616"/>
    </ligand>
</feature>
<feature type="binding site" evidence="7">
    <location>
        <position position="31"/>
    </location>
    <ligand>
        <name>substrate</name>
    </ligand>
</feature>
<reference evidence="10 11" key="1">
    <citation type="submission" date="2018-08" db="EMBL/GenBank/DDBJ databases">
        <title>Genomic Encyclopedia of Archaeal and Bacterial Type Strains, Phase II (KMG-II): from individual species to whole genera.</title>
        <authorList>
            <person name="Goeker M."/>
        </authorList>
    </citation>
    <scope>NUCLEOTIDE SEQUENCE [LARGE SCALE GENOMIC DNA]</scope>
    <source>
        <strain evidence="10 11">DSM 15986</strain>
    </source>
</reference>
<dbReference type="Proteomes" id="UP000256405">
    <property type="component" value="Unassembled WGS sequence"/>
</dbReference>
<keyword evidence="5 8" id="KW-0067">ATP-binding</keyword>
<comment type="caution">
    <text evidence="10">The sequence shown here is derived from an EMBL/GenBank/DDBJ whole genome shotgun (WGS) entry which is preliminary data.</text>
</comment>
<evidence type="ECO:0000256" key="4">
    <source>
        <dbReference type="ARBA" id="ARBA00022777"/>
    </source>
</evidence>
<sequence>MHIAVSGNIGSGKTTLTEKLAKHYGWKAEFEAVDDNPYLPDFYEDMKRWAFHLQVYFLNSRFNQITAIQESKSATIQDRTIYEDAYIFAANLYKSKLLTERDYENYQNLFKSMIAHVKAPDLLIYLKADIPKLVGQIEKRGRSYETTMRIDYLKNLNTHYEEWIAGYTEGKLLIIDVNNLDFVENPSDFSMVVEKVEREIFGLFS</sequence>
<feature type="binding site" evidence="7">
    <location>
        <position position="54"/>
    </location>
    <ligand>
        <name>substrate</name>
    </ligand>
</feature>
<feature type="domain" description="Deoxynucleoside kinase" evidence="9">
    <location>
        <begin position="3"/>
        <end position="198"/>
    </location>
</feature>
<dbReference type="InterPro" id="IPR027417">
    <property type="entry name" value="P-loop_NTPase"/>
</dbReference>
<dbReference type="RefSeq" id="WP_086540327.1">
    <property type="nucleotide sequence ID" value="NZ_MSSW01000009.1"/>
</dbReference>
<evidence type="ECO:0000259" key="9">
    <source>
        <dbReference type="Pfam" id="PF01712"/>
    </source>
</evidence>
<feature type="active site" description="Proton acceptor" evidence="6">
    <location>
        <position position="78"/>
    </location>
</feature>
<dbReference type="AlphaFoldDB" id="A0A3E0EAE6"/>
<keyword evidence="2" id="KW-0808">Transferase</keyword>
<proteinExistence type="inferred from homology"/>
<name>A0A3E0EAE6_9BACT</name>
<feature type="binding site" evidence="8">
    <location>
        <begin position="7"/>
        <end position="15"/>
    </location>
    <ligand>
        <name>ATP</name>
        <dbReference type="ChEBI" id="CHEBI:30616"/>
    </ligand>
</feature>
<evidence type="ECO:0000256" key="5">
    <source>
        <dbReference type="ARBA" id="ARBA00022840"/>
    </source>
</evidence>
<dbReference type="PANTHER" id="PTHR10513">
    <property type="entry name" value="DEOXYNUCLEOSIDE KINASE"/>
    <property type="match status" value="1"/>
</dbReference>
<dbReference type="FunFam" id="3.40.50.300:FF:000659">
    <property type="entry name" value="Deoxyguanosine kinase"/>
    <property type="match status" value="1"/>
</dbReference>
<dbReference type="PANTHER" id="PTHR10513:SF35">
    <property type="entry name" value="DEOXYADENOSINE KINASE"/>
    <property type="match status" value="1"/>
</dbReference>
<evidence type="ECO:0000256" key="2">
    <source>
        <dbReference type="ARBA" id="ARBA00022679"/>
    </source>
</evidence>
<dbReference type="CDD" id="cd01673">
    <property type="entry name" value="dNK"/>
    <property type="match status" value="1"/>
</dbReference>
<dbReference type="GO" id="GO:0005737">
    <property type="term" value="C:cytoplasm"/>
    <property type="evidence" value="ECO:0007669"/>
    <property type="project" value="TreeGrafter"/>
</dbReference>
<dbReference type="InterPro" id="IPR002624">
    <property type="entry name" value="DCK/DGK"/>
</dbReference>
<feature type="binding site" evidence="7">
    <location>
        <position position="79"/>
    </location>
    <ligand>
        <name>substrate</name>
    </ligand>
</feature>
<evidence type="ECO:0000313" key="10">
    <source>
        <dbReference type="EMBL" id="REG94229.1"/>
    </source>
</evidence>
<evidence type="ECO:0000256" key="7">
    <source>
        <dbReference type="PIRSR" id="PIRSR000705-2"/>
    </source>
</evidence>
<protein>
    <submittedName>
        <fullName evidence="10">Deoxyadenosine/deoxycytidine kinase</fullName>
    </submittedName>
</protein>
<comment type="similarity">
    <text evidence="1">Belongs to the DCK/DGK family.</text>
</comment>
<dbReference type="EMBL" id="QUNF01000001">
    <property type="protein sequence ID" value="REG94229.1"/>
    <property type="molecule type" value="Genomic_DNA"/>
</dbReference>
<dbReference type="InterPro" id="IPR031314">
    <property type="entry name" value="DNK_dom"/>
</dbReference>
<feature type="binding site" evidence="7">
    <location>
        <position position="145"/>
    </location>
    <ligand>
        <name>substrate</name>
    </ligand>
</feature>
<dbReference type="PIRSF" id="PIRSF000705">
    <property type="entry name" value="DNK"/>
    <property type="match status" value="1"/>
</dbReference>
<gene>
    <name evidence="10" type="ORF">C8N25_10154</name>
</gene>
<dbReference type="GO" id="GO:0019136">
    <property type="term" value="F:deoxynucleoside kinase activity"/>
    <property type="evidence" value="ECO:0007669"/>
    <property type="project" value="InterPro"/>
</dbReference>
<evidence type="ECO:0000256" key="6">
    <source>
        <dbReference type="PIRSR" id="PIRSR000705-1"/>
    </source>
</evidence>
<feature type="binding site" evidence="7">
    <location>
        <position position="43"/>
    </location>
    <ligand>
        <name>substrate</name>
    </ligand>
</feature>
<evidence type="ECO:0000256" key="8">
    <source>
        <dbReference type="PIRSR" id="PIRSR000705-3"/>
    </source>
</evidence>
<dbReference type="GO" id="GO:0005524">
    <property type="term" value="F:ATP binding"/>
    <property type="evidence" value="ECO:0007669"/>
    <property type="project" value="UniProtKB-KW"/>
</dbReference>
<evidence type="ECO:0000256" key="1">
    <source>
        <dbReference type="ARBA" id="ARBA00007420"/>
    </source>
</evidence>
<dbReference type="InterPro" id="IPR050566">
    <property type="entry name" value="Deoxyribonucleoside_kinase"/>
</dbReference>
<accession>A0A3E0EAE6</accession>
<dbReference type="Gene3D" id="3.40.50.300">
    <property type="entry name" value="P-loop containing nucleotide triphosphate hydrolases"/>
    <property type="match status" value="1"/>
</dbReference>
<keyword evidence="3 8" id="KW-0547">Nucleotide-binding</keyword>